<dbReference type="EMBL" id="BJYA01000014">
    <property type="protein sequence ID" value="GEN46308.1"/>
    <property type="molecule type" value="Genomic_DNA"/>
</dbReference>
<feature type="transmembrane region" description="Helical" evidence="1">
    <location>
        <begin position="60"/>
        <end position="82"/>
    </location>
</feature>
<dbReference type="RefSeq" id="WP_146817017.1">
    <property type="nucleotide sequence ID" value="NZ_BJYA01000014.1"/>
</dbReference>
<feature type="transmembrane region" description="Helical" evidence="1">
    <location>
        <begin position="6"/>
        <end position="23"/>
    </location>
</feature>
<proteinExistence type="predicted"/>
<gene>
    <name evidence="2" type="ORF">AHA02nite_20840</name>
</gene>
<dbReference type="Proteomes" id="UP000321440">
    <property type="component" value="Unassembled WGS sequence"/>
</dbReference>
<organism evidence="2 3">
    <name type="scientific">Alkalibacillus haloalkaliphilus</name>
    <dbReference type="NCBI Taxonomy" id="94136"/>
    <lineage>
        <taxon>Bacteria</taxon>
        <taxon>Bacillati</taxon>
        <taxon>Bacillota</taxon>
        <taxon>Bacilli</taxon>
        <taxon>Bacillales</taxon>
        <taxon>Bacillaceae</taxon>
        <taxon>Alkalibacillus</taxon>
    </lineage>
</organism>
<dbReference type="OrthoDB" id="2970074at2"/>
<evidence type="ECO:0000313" key="3">
    <source>
        <dbReference type="Proteomes" id="UP000321440"/>
    </source>
</evidence>
<dbReference type="AlphaFoldDB" id="A0A511W7K7"/>
<keyword evidence="3" id="KW-1185">Reference proteome</keyword>
<keyword evidence="1" id="KW-0812">Transmembrane</keyword>
<evidence type="ECO:0000313" key="2">
    <source>
        <dbReference type="EMBL" id="GEN46308.1"/>
    </source>
</evidence>
<reference evidence="2 3" key="1">
    <citation type="submission" date="2019-07" db="EMBL/GenBank/DDBJ databases">
        <title>Whole genome shotgun sequence of Alkalibacillus haloalkaliphilus NBRC 103110.</title>
        <authorList>
            <person name="Hosoyama A."/>
            <person name="Uohara A."/>
            <person name="Ohji S."/>
            <person name="Ichikawa N."/>
        </authorList>
    </citation>
    <scope>NUCLEOTIDE SEQUENCE [LARGE SCALE GENOMIC DNA]</scope>
    <source>
        <strain evidence="2 3">NBRC 103110</strain>
    </source>
</reference>
<accession>A0A511W7K7</accession>
<evidence type="ECO:0000256" key="1">
    <source>
        <dbReference type="SAM" id="Phobius"/>
    </source>
</evidence>
<keyword evidence="1" id="KW-1133">Transmembrane helix</keyword>
<feature type="transmembrane region" description="Helical" evidence="1">
    <location>
        <begin position="35"/>
        <end position="54"/>
    </location>
</feature>
<sequence>MGFQHYFILLLVTALLALILRVVQIRSFTRIEIYIFVFGPLLAMSVIMLFFALVDLNRDVFFPVGQIMAIYSAIGLGAGYIFSTLIDRF</sequence>
<keyword evidence="1" id="KW-0472">Membrane</keyword>
<protein>
    <submittedName>
        <fullName evidence="2">Uncharacterized protein</fullName>
    </submittedName>
</protein>
<comment type="caution">
    <text evidence="2">The sequence shown here is derived from an EMBL/GenBank/DDBJ whole genome shotgun (WGS) entry which is preliminary data.</text>
</comment>
<name>A0A511W7K7_9BACI</name>